<dbReference type="PANTHER" id="PTHR10543:SF138">
    <property type="entry name" value="CAROTENOID OXYGENASE"/>
    <property type="match status" value="1"/>
</dbReference>
<feature type="region of interest" description="Disordered" evidence="5">
    <location>
        <begin position="48"/>
        <end position="92"/>
    </location>
</feature>
<evidence type="ECO:0000256" key="2">
    <source>
        <dbReference type="ARBA" id="ARBA00006787"/>
    </source>
</evidence>
<keyword evidence="4" id="KW-0408">Iron</keyword>
<feature type="compositionally biased region" description="Basic and acidic residues" evidence="5">
    <location>
        <begin position="725"/>
        <end position="735"/>
    </location>
</feature>
<evidence type="ECO:0000313" key="6">
    <source>
        <dbReference type="EMBL" id="KAF5842137.1"/>
    </source>
</evidence>
<feature type="compositionally biased region" description="Low complexity" evidence="5">
    <location>
        <begin position="573"/>
        <end position="618"/>
    </location>
</feature>
<feature type="compositionally biased region" description="Low complexity" evidence="5">
    <location>
        <begin position="79"/>
        <end position="92"/>
    </location>
</feature>
<name>A0ABQ7H5K2_DUNSA</name>
<gene>
    <name evidence="6" type="ORF">DUNSADRAFT_9096</name>
</gene>
<evidence type="ECO:0000256" key="3">
    <source>
        <dbReference type="ARBA" id="ARBA00022723"/>
    </source>
</evidence>
<comment type="caution">
    <text evidence="6">The sequence shown here is derived from an EMBL/GenBank/DDBJ whole genome shotgun (WGS) entry which is preliminary data.</text>
</comment>
<feature type="region of interest" description="Disordered" evidence="5">
    <location>
        <begin position="319"/>
        <end position="389"/>
    </location>
</feature>
<keyword evidence="3" id="KW-0479">Metal-binding</keyword>
<feature type="region of interest" description="Disordered" evidence="5">
    <location>
        <begin position="570"/>
        <end position="621"/>
    </location>
</feature>
<keyword evidence="7" id="KW-1185">Reference proteome</keyword>
<feature type="compositionally biased region" description="Low complexity" evidence="5">
    <location>
        <begin position="282"/>
        <end position="299"/>
    </location>
</feature>
<comment type="cofactor">
    <cofactor evidence="1">
        <name>Fe(2+)</name>
        <dbReference type="ChEBI" id="CHEBI:29033"/>
    </cofactor>
</comment>
<reference evidence="6" key="1">
    <citation type="submission" date="2017-08" db="EMBL/GenBank/DDBJ databases">
        <authorList>
            <person name="Polle J.E."/>
            <person name="Barry K."/>
            <person name="Cushman J."/>
            <person name="Schmutz J."/>
            <person name="Tran D."/>
            <person name="Hathwaick L.T."/>
            <person name="Yim W.C."/>
            <person name="Jenkins J."/>
            <person name="Mckie-Krisberg Z.M."/>
            <person name="Prochnik S."/>
            <person name="Lindquist E."/>
            <person name="Dockter R.B."/>
            <person name="Adam C."/>
            <person name="Molina H."/>
            <person name="Bunkerborg J."/>
            <person name="Jin E."/>
            <person name="Buchheim M."/>
            <person name="Magnuson J."/>
        </authorList>
    </citation>
    <scope>NUCLEOTIDE SEQUENCE</scope>
    <source>
        <strain evidence="6">CCAP 19/18</strain>
    </source>
</reference>
<accession>A0ABQ7H5K2</accession>
<dbReference type="Pfam" id="PF03055">
    <property type="entry name" value="RPE65"/>
    <property type="match status" value="1"/>
</dbReference>
<proteinExistence type="inferred from homology"/>
<dbReference type="PANTHER" id="PTHR10543">
    <property type="entry name" value="BETA-CAROTENE DIOXYGENASE"/>
    <property type="match status" value="1"/>
</dbReference>
<feature type="compositionally biased region" description="Low complexity" evidence="5">
    <location>
        <begin position="331"/>
        <end position="366"/>
    </location>
</feature>
<dbReference type="Proteomes" id="UP000815325">
    <property type="component" value="Unassembled WGS sequence"/>
</dbReference>
<sequence length="735" mass="78528">MMQFPLHKPGLKSASRRGSKGGGPWTWECLIAAGNRGKNGVVEWSKEHKPQIVSSKQVSGATTAYVDTGQQSEEGQHPSSSQASTRRTRAPVRATPAMLQDVVTMFRTQPLEFDYWVEEGMVSGKIPEELKGTYFRNGPGLQIGNERYQRHYLDGDGCVLSLAFPGDGRMPRFSNKYVRTKGFAAEQVTIKGTEMEFYEFDKSGKVVVKSRQSLQGFDVMPIHDMLVTDHWYTVLLGPIKFDVFCLLSDYATSKCSLAELMEFDSSLPSKIMLFPRPGKFGPPSSSVTSSSTRASPASTKHSTSCVSAVVQHEDGTITVSREPGHVPSPDPAGSSTSGHAGSTTTSASATVASTPSVGYNASVSEEGSGDEDDGLGTNSSSSSSSRPVSTIWNSNWHAPLDDALPHIHAPALSTLSHATAAAPISGGSPAGNSGVANGSAAGAAGAGAIAERGGGSREGRILCSSDLPPPRVVRGPSFFSFHHVNAYEDFFSSGSRTHLHRLLIDVPTARMLSCTRLLRRTLEFPTMNPASTACPHRHAYFASDDVDDEVAWAPAQVVLKVTFPPLEEHWQQSKHNSTLHSSSNNSDSGASSNSDVSSTNDISSSGSANNNGGLSSRSDIISSNTDIGRGAQDVGSVYIDAAARSQSNPCRQLHWCQQQQWCQQMGVGGPSQASGVVTAEWRPGDRIEDGPVASIKLPHALPYGLHGTWAPEYLGPNPEDPSVPKWREPNCVREL</sequence>
<organism evidence="6 7">
    <name type="scientific">Dunaliella salina</name>
    <name type="common">Green alga</name>
    <name type="synonym">Protococcus salinus</name>
    <dbReference type="NCBI Taxonomy" id="3046"/>
    <lineage>
        <taxon>Eukaryota</taxon>
        <taxon>Viridiplantae</taxon>
        <taxon>Chlorophyta</taxon>
        <taxon>core chlorophytes</taxon>
        <taxon>Chlorophyceae</taxon>
        <taxon>CS clade</taxon>
        <taxon>Chlamydomonadales</taxon>
        <taxon>Dunaliellaceae</taxon>
        <taxon>Dunaliella</taxon>
    </lineage>
</organism>
<evidence type="ECO:0000256" key="5">
    <source>
        <dbReference type="SAM" id="MobiDB-lite"/>
    </source>
</evidence>
<dbReference type="InterPro" id="IPR004294">
    <property type="entry name" value="Carotenoid_Oase"/>
</dbReference>
<evidence type="ECO:0000313" key="7">
    <source>
        <dbReference type="Proteomes" id="UP000815325"/>
    </source>
</evidence>
<feature type="region of interest" description="Disordered" evidence="5">
    <location>
        <begin position="281"/>
        <end position="307"/>
    </location>
</feature>
<feature type="compositionally biased region" description="Polar residues" evidence="5">
    <location>
        <begin position="52"/>
        <end position="62"/>
    </location>
</feature>
<evidence type="ECO:0000256" key="4">
    <source>
        <dbReference type="ARBA" id="ARBA00023004"/>
    </source>
</evidence>
<comment type="similarity">
    <text evidence="2">Belongs to the carotenoid oxygenase family.</text>
</comment>
<dbReference type="EMBL" id="MU069468">
    <property type="protein sequence ID" value="KAF5842137.1"/>
    <property type="molecule type" value="Genomic_DNA"/>
</dbReference>
<feature type="region of interest" description="Disordered" evidence="5">
    <location>
        <begin position="1"/>
        <end position="21"/>
    </location>
</feature>
<feature type="region of interest" description="Disordered" evidence="5">
    <location>
        <begin position="716"/>
        <end position="735"/>
    </location>
</feature>
<protein>
    <submittedName>
        <fullName evidence="6">Retinal pigment epithelial membrane protein-domain-containing protein</fullName>
    </submittedName>
</protein>
<evidence type="ECO:0000256" key="1">
    <source>
        <dbReference type="ARBA" id="ARBA00001954"/>
    </source>
</evidence>